<organism evidence="1 2">
    <name type="scientific">Paracoccus alkenifer</name>
    <dbReference type="NCBI Taxonomy" id="65735"/>
    <lineage>
        <taxon>Bacteria</taxon>
        <taxon>Pseudomonadati</taxon>
        <taxon>Pseudomonadota</taxon>
        <taxon>Alphaproteobacteria</taxon>
        <taxon>Rhodobacterales</taxon>
        <taxon>Paracoccaceae</taxon>
        <taxon>Paracoccus</taxon>
    </lineage>
</organism>
<dbReference type="STRING" id="65735.SAMN04488075_0329"/>
<dbReference type="EMBL" id="FNXG01000001">
    <property type="protein sequence ID" value="SEH60735.1"/>
    <property type="molecule type" value="Genomic_DNA"/>
</dbReference>
<evidence type="ECO:0000313" key="2">
    <source>
        <dbReference type="Proteomes" id="UP000199125"/>
    </source>
</evidence>
<dbReference type="Proteomes" id="UP000199125">
    <property type="component" value="Unassembled WGS sequence"/>
</dbReference>
<accession>A0A1H6JNH8</accession>
<evidence type="ECO:0000313" key="1">
    <source>
        <dbReference type="EMBL" id="SEH60735.1"/>
    </source>
</evidence>
<proteinExistence type="predicted"/>
<reference evidence="2" key="1">
    <citation type="submission" date="2016-10" db="EMBL/GenBank/DDBJ databases">
        <authorList>
            <person name="Varghese N."/>
            <person name="Submissions S."/>
        </authorList>
    </citation>
    <scope>NUCLEOTIDE SEQUENCE [LARGE SCALE GENOMIC DNA]</scope>
    <source>
        <strain evidence="2">DSM 11593</strain>
    </source>
</reference>
<protein>
    <submittedName>
        <fullName evidence="1">Uncharacterized protein</fullName>
    </submittedName>
</protein>
<name>A0A1H6JNH8_9RHOB</name>
<sequence>MSKIGLYVYQLVLSRTDNYQSIPFSNVGIGSELHGFLPQFIAGKQTARQNNIIERSWRLAPARDSGRAKQGIVHYGTYGFTSSIINPQNNQVLYGRGANDVEEIPLYYQFWVPDAGNYGFAVLQSFRERSCVTQVLGELQRDFNQSYDHVRVTHRKIMPTDDEVYQGYPVKKIMLSRKRVPRDRAEILRNLPADEANIELSFSVTRNGRFGMFRDVAPQIRAARGGAAMVFDGIEFNEASALISIGNTYRKVGIIGPSNTAGVIDITDDVQLGADMHPEFNSISAIATQIISDFRTQYGMS</sequence>
<keyword evidence="2" id="KW-1185">Reference proteome</keyword>
<dbReference type="RefSeq" id="WP_143042703.1">
    <property type="nucleotide sequence ID" value="NZ_FNXG01000001.1"/>
</dbReference>
<gene>
    <name evidence="1" type="ORF">SAMN04488075_0329</name>
</gene>
<dbReference type="AlphaFoldDB" id="A0A1H6JNH8"/>
<dbReference type="OrthoDB" id="7593174at2"/>